<dbReference type="RefSeq" id="WP_153122238.1">
    <property type="nucleotide sequence ID" value="NZ_VZCB01000027.1"/>
</dbReference>
<accession>A0A6G1TZG8</accession>
<sequence>MQYGVERILTEQRIKDEVKSQTAYMANAQQANVISQKIEFLDVSNKVIKMVRKIWQKTYILRGQKSFATNADYRTRNYITPSRGKESYKDSYIWVSFISLLNKLQPTEICYFFTANPADFAVDKKTTTLHPDLATEMPASGNVCFKVGILEGKIRAYIQNHP</sequence>
<reference evidence="1 2" key="1">
    <citation type="submission" date="2019-09" db="EMBL/GenBank/DDBJ databases">
        <title>Distinct polysaccharide growth profiles of human intestinal Prevotella copri isolates.</title>
        <authorList>
            <person name="Fehlner-Peach H."/>
            <person name="Magnabosco C."/>
            <person name="Raghavan V."/>
            <person name="Scher J.U."/>
            <person name="Tett A."/>
            <person name="Cox L.M."/>
            <person name="Gottsegen C."/>
            <person name="Watters A."/>
            <person name="Wiltshire- Gordon J.D."/>
            <person name="Segata N."/>
            <person name="Bonneau R."/>
            <person name="Littman D.R."/>
        </authorList>
    </citation>
    <scope>NUCLEOTIDE SEQUENCE [LARGE SCALE GENOMIC DNA]</scope>
    <source>
        <strain evidence="2">iA622</strain>
    </source>
</reference>
<organism evidence="1 2">
    <name type="scientific">Segatella copri</name>
    <dbReference type="NCBI Taxonomy" id="165179"/>
    <lineage>
        <taxon>Bacteria</taxon>
        <taxon>Pseudomonadati</taxon>
        <taxon>Bacteroidota</taxon>
        <taxon>Bacteroidia</taxon>
        <taxon>Bacteroidales</taxon>
        <taxon>Prevotellaceae</taxon>
        <taxon>Segatella</taxon>
    </lineage>
</organism>
<evidence type="ECO:0000313" key="2">
    <source>
        <dbReference type="Proteomes" id="UP000480425"/>
    </source>
</evidence>
<name>A0A6G1TZG8_9BACT</name>
<comment type="caution">
    <text evidence="1">The sequence shown here is derived from an EMBL/GenBank/DDBJ whole genome shotgun (WGS) entry which is preliminary data.</text>
</comment>
<evidence type="ECO:0000313" key="1">
    <source>
        <dbReference type="EMBL" id="MQN79958.1"/>
    </source>
</evidence>
<dbReference type="OrthoDB" id="5121738at2"/>
<dbReference type="AlphaFoldDB" id="A0A6G1TZG8"/>
<proteinExistence type="predicted"/>
<protein>
    <submittedName>
        <fullName evidence="1">Uncharacterized protein</fullName>
    </submittedName>
</protein>
<dbReference type="Proteomes" id="UP000480425">
    <property type="component" value="Unassembled WGS sequence"/>
</dbReference>
<dbReference type="EMBL" id="VZCB01000027">
    <property type="protein sequence ID" value="MQN79958.1"/>
    <property type="molecule type" value="Genomic_DNA"/>
</dbReference>
<gene>
    <name evidence="1" type="ORF">F7D73_03065</name>
</gene>